<feature type="compositionally biased region" description="Basic and acidic residues" evidence="1">
    <location>
        <begin position="521"/>
        <end position="538"/>
    </location>
</feature>
<dbReference type="GeneID" id="25784636"/>
<feature type="compositionally biased region" description="Polar residues" evidence="1">
    <location>
        <begin position="540"/>
        <end position="550"/>
    </location>
</feature>
<evidence type="ECO:0000256" key="1">
    <source>
        <dbReference type="SAM" id="MobiDB-lite"/>
    </source>
</evidence>
<dbReference type="HOGENOM" id="CLU_408289_0_0_1"/>
<protein>
    <submittedName>
        <fullName evidence="2">Uncharacterized protein</fullName>
    </submittedName>
</protein>
<feature type="region of interest" description="Disordered" evidence="1">
    <location>
        <begin position="118"/>
        <end position="357"/>
    </location>
</feature>
<reference evidence="2 3" key="1">
    <citation type="journal article" date="2011" name="Genome Biol.">
        <title>Comparative genome sequence analysis underscores mycoparasitism as the ancestral life style of Trichoderma.</title>
        <authorList>
            <person name="Kubicek C.P."/>
            <person name="Herrera-Estrella A."/>
            <person name="Seidl-Seiboth V."/>
            <person name="Martinez D.A."/>
            <person name="Druzhinina I.S."/>
            <person name="Thon M."/>
            <person name="Zeilinger S."/>
            <person name="Casas-Flores S."/>
            <person name="Horwitz B.A."/>
            <person name="Mukherjee P.K."/>
            <person name="Mukherjee M."/>
            <person name="Kredics L."/>
            <person name="Alcaraz L.D."/>
            <person name="Aerts A."/>
            <person name="Antal Z."/>
            <person name="Atanasova L."/>
            <person name="Cervantes-Badillo M.G."/>
            <person name="Challacombe J."/>
            <person name="Chertkov O."/>
            <person name="McCluskey K."/>
            <person name="Coulpier F."/>
            <person name="Deshpande N."/>
            <person name="von Doehren H."/>
            <person name="Ebbole D.J."/>
            <person name="Esquivel-Naranjo E.U."/>
            <person name="Fekete E."/>
            <person name="Flipphi M."/>
            <person name="Glaser F."/>
            <person name="Gomez-Rodriguez E.Y."/>
            <person name="Gruber S."/>
            <person name="Han C."/>
            <person name="Henrissat B."/>
            <person name="Hermosa R."/>
            <person name="Hernandez-Onate M."/>
            <person name="Karaffa L."/>
            <person name="Kosti I."/>
            <person name="Le Crom S."/>
            <person name="Lindquist E."/>
            <person name="Lucas S."/>
            <person name="Luebeck M."/>
            <person name="Luebeck P.S."/>
            <person name="Margeot A."/>
            <person name="Metz B."/>
            <person name="Misra M."/>
            <person name="Nevalainen H."/>
            <person name="Omann M."/>
            <person name="Packer N."/>
            <person name="Perrone G."/>
            <person name="Uresti-Rivera E.E."/>
            <person name="Salamov A."/>
            <person name="Schmoll M."/>
            <person name="Seiboth B."/>
            <person name="Shapiro H."/>
            <person name="Sukno S."/>
            <person name="Tamayo-Ramos J.A."/>
            <person name="Tisch D."/>
            <person name="Wiest A."/>
            <person name="Wilkinson H.H."/>
            <person name="Zhang M."/>
            <person name="Coutinho P.M."/>
            <person name="Kenerley C.M."/>
            <person name="Monte E."/>
            <person name="Baker S.E."/>
            <person name="Grigoriev I.V."/>
        </authorList>
    </citation>
    <scope>NUCLEOTIDE SEQUENCE [LARGE SCALE GENOMIC DNA]</scope>
    <source>
        <strain evidence="3">ATCC 20476 / IMI 206040</strain>
    </source>
</reference>
<organism evidence="2 3">
    <name type="scientific">Hypocrea atroviridis (strain ATCC 20476 / IMI 206040)</name>
    <name type="common">Trichoderma atroviride</name>
    <dbReference type="NCBI Taxonomy" id="452589"/>
    <lineage>
        <taxon>Eukaryota</taxon>
        <taxon>Fungi</taxon>
        <taxon>Dikarya</taxon>
        <taxon>Ascomycota</taxon>
        <taxon>Pezizomycotina</taxon>
        <taxon>Sordariomycetes</taxon>
        <taxon>Hypocreomycetidae</taxon>
        <taxon>Hypocreales</taxon>
        <taxon>Hypocreaceae</taxon>
        <taxon>Trichoderma</taxon>
    </lineage>
</organism>
<accession>G9NGK5</accession>
<feature type="compositionally biased region" description="Polar residues" evidence="1">
    <location>
        <begin position="69"/>
        <end position="93"/>
    </location>
</feature>
<dbReference type="eggNOG" id="ENOG502RQAK">
    <property type="taxonomic scope" value="Eukaryota"/>
</dbReference>
<feature type="compositionally biased region" description="Polar residues" evidence="1">
    <location>
        <begin position="172"/>
        <end position="181"/>
    </location>
</feature>
<dbReference type="AlphaFoldDB" id="G9NGK5"/>
<comment type="caution">
    <text evidence="2">The sequence shown here is derived from an EMBL/GenBank/DDBJ whole genome shotgun (WGS) entry which is preliminary data.</text>
</comment>
<name>G9NGK5_HYPAI</name>
<proteinExistence type="predicted"/>
<feature type="region of interest" description="Disordered" evidence="1">
    <location>
        <begin position="1"/>
        <end position="102"/>
    </location>
</feature>
<dbReference type="EMBL" id="ABDG02000014">
    <property type="protein sequence ID" value="EHK50416.1"/>
    <property type="molecule type" value="Genomic_DNA"/>
</dbReference>
<feature type="region of interest" description="Disordered" evidence="1">
    <location>
        <begin position="521"/>
        <end position="561"/>
    </location>
</feature>
<sequence length="673" mass="74836">MVPKLRAKPNTRARAQRAPTKFNELDVTPSRPGEERPPSKNDKENLPPSQANYLDDHDIGDSFFDDTQDITNTASFAWSDGGSTNVTRRSTPAPQDDSPVEELWDFDDEDDEAFAQLLSQDPKNKNLPDTVPLKEPSLTLGPQIDFSETASTVRRSSPFLTSDMRKDIWDFSDSQSGSDSPPNAAKPANQTEELSLAPDSRSQHIAMDDIYDVTPKKDAPPAQAKMAAESKAKKSKAASVIKDHSTTTVVHSKLETLSQPSSRVSAKNKRPHQKAKEPIQFDPLTQEIVDVPASRKNNPPPKRSIVGALKESAKALSSPFVGTKKGPRKQAPKKKQPKLTPAKKRQSKAEQKQKEHLHQMSLAVNEASDELEPLPIERAQPKRRHICTEDISHSRQKQNEHLHQTLLTINKLSDDELEQSPIKSAQPKRRKLSRQFSISEKGSPVVTRVAAPTTKVGPTITEPDPFIMGNTSPAVAVQRPSFLRTNSGDRLYGQQSDNTLGSSEHNLPSRWFRGLDEQQLRSKNNHGRERDIHDDIRKSFLQSTEPPQSFQDRRPDEMAGQSQAHKQICLTVKQLMIHLEGKKSAASDIVGAYHAGGTASVAYMQQQCLHDSRKVVTAIRRHGALFGKNLQAVKDAIKTRKQARIRMAGSLNELLKWQNQAHRRARLSLGAAV</sequence>
<dbReference type="Proteomes" id="UP000005426">
    <property type="component" value="Unassembled WGS sequence"/>
</dbReference>
<dbReference type="OrthoDB" id="4953021at2759"/>
<feature type="compositionally biased region" description="Basic residues" evidence="1">
    <location>
        <begin position="325"/>
        <end position="346"/>
    </location>
</feature>
<feature type="compositionally biased region" description="Polar residues" evidence="1">
    <location>
        <begin position="146"/>
        <end position="160"/>
    </location>
</feature>
<feature type="compositionally biased region" description="Basic and acidic residues" evidence="1">
    <location>
        <begin position="347"/>
        <end position="357"/>
    </location>
</feature>
<gene>
    <name evidence="2" type="ORF">TRIATDRAFT_45305</name>
</gene>
<feature type="compositionally biased region" description="Basic and acidic residues" evidence="1">
    <location>
        <begin position="32"/>
        <end position="45"/>
    </location>
</feature>
<evidence type="ECO:0000313" key="2">
    <source>
        <dbReference type="EMBL" id="EHK50416.1"/>
    </source>
</evidence>
<dbReference type="KEGG" id="tatv:25784636"/>
<evidence type="ECO:0000313" key="3">
    <source>
        <dbReference type="Proteomes" id="UP000005426"/>
    </source>
</evidence>
<feature type="compositionally biased region" description="Polar residues" evidence="1">
    <location>
        <begin position="246"/>
        <end position="265"/>
    </location>
</feature>
<keyword evidence="3" id="KW-1185">Reference proteome</keyword>
<feature type="compositionally biased region" description="Basic residues" evidence="1">
    <location>
        <begin position="1"/>
        <end position="15"/>
    </location>
</feature>